<dbReference type="GO" id="GO:0008168">
    <property type="term" value="F:methyltransferase activity"/>
    <property type="evidence" value="ECO:0007669"/>
    <property type="project" value="UniProtKB-KW"/>
</dbReference>
<feature type="domain" description="Histidine-specific methyltransferase SAM-dependent" evidence="5">
    <location>
        <begin position="33"/>
        <end position="342"/>
    </location>
</feature>
<reference evidence="6 7" key="1">
    <citation type="journal article" date="2014" name="Genome Biol. Evol.">
        <title>Comparative genomics and transcriptomics analyses reveal divergent lifestyle features of nematode endoparasitic fungus Hirsutella minnesotensis.</title>
        <authorList>
            <person name="Lai Y."/>
            <person name="Liu K."/>
            <person name="Zhang X."/>
            <person name="Zhang X."/>
            <person name="Li K."/>
            <person name="Wang N."/>
            <person name="Shu C."/>
            <person name="Wu Y."/>
            <person name="Wang C."/>
            <person name="Bushley K.E."/>
            <person name="Xiang M."/>
            <person name="Liu X."/>
        </authorList>
    </citation>
    <scope>NUCLEOTIDE SEQUENCE [LARGE SCALE GENOMIC DNA]</scope>
    <source>
        <strain evidence="6 7">3608</strain>
    </source>
</reference>
<organism evidence="6 7">
    <name type="scientific">Hirsutella minnesotensis 3608</name>
    <dbReference type="NCBI Taxonomy" id="1043627"/>
    <lineage>
        <taxon>Eukaryota</taxon>
        <taxon>Fungi</taxon>
        <taxon>Dikarya</taxon>
        <taxon>Ascomycota</taxon>
        <taxon>Pezizomycotina</taxon>
        <taxon>Sordariomycetes</taxon>
        <taxon>Hypocreomycetidae</taxon>
        <taxon>Hypocreales</taxon>
        <taxon>Ophiocordycipitaceae</taxon>
        <taxon>Hirsutella</taxon>
    </lineage>
</organism>
<accession>A0A0F7ZMS5</accession>
<dbReference type="EMBL" id="KQ030545">
    <property type="protein sequence ID" value="KJZ72510.1"/>
    <property type="molecule type" value="Genomic_DNA"/>
</dbReference>
<dbReference type="Proteomes" id="UP000054481">
    <property type="component" value="Unassembled WGS sequence"/>
</dbReference>
<proteinExistence type="inferred from homology"/>
<keyword evidence="2" id="KW-0489">Methyltransferase</keyword>
<dbReference type="Gene3D" id="3.40.50.150">
    <property type="entry name" value="Vaccinia Virus protein VP39"/>
    <property type="match status" value="1"/>
</dbReference>
<evidence type="ECO:0000256" key="2">
    <source>
        <dbReference type="ARBA" id="ARBA00022603"/>
    </source>
</evidence>
<dbReference type="OrthoDB" id="659at2759"/>
<protein>
    <recommendedName>
        <fullName evidence="5">Histidine-specific methyltransferase SAM-dependent domain-containing protein</fullName>
    </recommendedName>
</protein>
<dbReference type="AlphaFoldDB" id="A0A0F7ZMS5"/>
<evidence type="ECO:0000313" key="7">
    <source>
        <dbReference type="Proteomes" id="UP000054481"/>
    </source>
</evidence>
<dbReference type="PANTHER" id="PTHR43397:SF2">
    <property type="entry name" value="HISTIDINE-SPECIFIC METHYLTRANSFERASE SAM-DEPENDENT DOMAIN-CONTAINING PROTEIN"/>
    <property type="match status" value="1"/>
</dbReference>
<evidence type="ECO:0000256" key="1">
    <source>
        <dbReference type="ARBA" id="ARBA00008361"/>
    </source>
</evidence>
<dbReference type="InterPro" id="IPR017805">
    <property type="entry name" value="SAM_MeTrfase_EasF-type_put"/>
</dbReference>
<dbReference type="GO" id="GO:0032259">
    <property type="term" value="P:methylation"/>
    <property type="evidence" value="ECO:0007669"/>
    <property type="project" value="UniProtKB-KW"/>
</dbReference>
<dbReference type="InterPro" id="IPR051128">
    <property type="entry name" value="EgtD_Methyltrsf_superfamily"/>
</dbReference>
<dbReference type="PIRSF" id="PIRSF018005">
    <property type="entry name" value="UCP018005"/>
    <property type="match status" value="1"/>
</dbReference>
<sequence length="354" mass="40004">MSQTQSQTVVLQSHPLQTVQLQDIAKSGLLDLKECIVIGLASTPKTMPSLLLWDSQGLRNFDAWANDPAYYPKRCEWEILRNHRHDIANHFPASSVLIELGCGNLSKTACLLAALEHQKRHVRYFALDVSDEALHKNLAILRRQFIHSKFVSISGLSGTYDDCAEWLATSAKLPVSNVTFLWLGNSVANMARDEVSSLMGQLRLACRNMSAECRFLVSADCCTDRDRILKAYNPNEGPSRTFLFHGLHHANRLLGRPVFNEKDWDAVPKWEEVDHELQYSYVPNKDVKLDIGHGCVEIKRGEPIAYFMSGKWHPSQMGSIAENAGLAIGKMWMDTRQDYGMKSCSHLFKPVYQI</sequence>
<name>A0A0F7ZMS5_9HYPO</name>
<dbReference type="InterPro" id="IPR017804">
    <property type="entry name" value="MeTrfase_EgtD-like"/>
</dbReference>
<dbReference type="Pfam" id="PF10017">
    <property type="entry name" value="Methyltransf_33"/>
    <property type="match status" value="1"/>
</dbReference>
<keyword evidence="3" id="KW-0808">Transferase</keyword>
<dbReference type="InterPro" id="IPR029063">
    <property type="entry name" value="SAM-dependent_MTases_sf"/>
</dbReference>
<dbReference type="NCBIfam" id="TIGR03439">
    <property type="entry name" value="methyl_EasF"/>
    <property type="match status" value="1"/>
</dbReference>
<gene>
    <name evidence="6" type="ORF">HIM_08034</name>
</gene>
<evidence type="ECO:0000256" key="4">
    <source>
        <dbReference type="ARBA" id="ARBA00022691"/>
    </source>
</evidence>
<dbReference type="InterPro" id="IPR019257">
    <property type="entry name" value="MeTrfase_dom"/>
</dbReference>
<keyword evidence="4" id="KW-0949">S-adenosyl-L-methionine</keyword>
<keyword evidence="7" id="KW-1185">Reference proteome</keyword>
<evidence type="ECO:0000259" key="5">
    <source>
        <dbReference type="Pfam" id="PF10017"/>
    </source>
</evidence>
<evidence type="ECO:0000313" key="6">
    <source>
        <dbReference type="EMBL" id="KJZ72510.1"/>
    </source>
</evidence>
<dbReference type="PANTHER" id="PTHR43397">
    <property type="entry name" value="ERGOTHIONEINE BIOSYNTHESIS PROTEIN 1"/>
    <property type="match status" value="1"/>
</dbReference>
<evidence type="ECO:0000256" key="3">
    <source>
        <dbReference type="ARBA" id="ARBA00022679"/>
    </source>
</evidence>
<comment type="similarity">
    <text evidence="1">Belongs to the methyltransferase superfamily.</text>
</comment>